<evidence type="ECO:0000313" key="1">
    <source>
        <dbReference type="EMBL" id="KAI8553598.1"/>
    </source>
</evidence>
<evidence type="ECO:0000313" key="2">
    <source>
        <dbReference type="Proteomes" id="UP001062846"/>
    </source>
</evidence>
<proteinExistence type="predicted"/>
<protein>
    <submittedName>
        <fullName evidence="1">Uncharacterized protein</fullName>
    </submittedName>
</protein>
<dbReference type="EMBL" id="CM046392">
    <property type="protein sequence ID" value="KAI8553598.1"/>
    <property type="molecule type" value="Genomic_DNA"/>
</dbReference>
<keyword evidence="2" id="KW-1185">Reference proteome</keyword>
<reference evidence="1" key="1">
    <citation type="submission" date="2022-02" db="EMBL/GenBank/DDBJ databases">
        <title>Plant Genome Project.</title>
        <authorList>
            <person name="Zhang R.-G."/>
        </authorList>
    </citation>
    <scope>NUCLEOTIDE SEQUENCE</scope>
    <source>
        <strain evidence="1">AT1</strain>
    </source>
</reference>
<sequence length="816" mass="94403">MIFNTADEAYLYYSRYAKEKGFAVAKRNSRKGRDGNLRHVTFQCNRGGKAKVTTTNLVKPRPQTKIECPARLNLSNFPDGKWRLNRVALEHNHENSPGKSRFHKSYQVLNEHVKKNDKVEIKLHKTCDSLQIQAGGHENLPFLPKDCRSHLDEMRHLRLVEGDAEAMHSYFMKMKADNSDFFFAMHLDDEGRLMNVFWADARSRAAYKEFGDVVTFDTTYLVNKYHLPFAPFVGVNHHGQSILLGCGLVAHEDTKSFSWLFKTWMTCMWGCAPKAIITDQCMAMKKAIEKVFPNTRHRWCVRHILEKVPEKLGKCEAYKSISPSLHNAVYDSLTIEDFEDAWDVFIKKYELQNNEWLCGLYLERNRWVPAFVKDVFWAGMSSTQKSESMNSYFDGYINSKTTLKQFLEQYENALARKVENEKHEDTKSVHSYIPCITQYELEKHFKSAYTYAKVKEFHDEFLGKLNCSLHERKVGDVWSEYEVKEDITFGEEKKRKRVSFTVNFNGETNEAKCNCRLFEFKGMVCRHQLMVFHERRVQRVPEKYVLRRWRKNLKRVYTKIRINYDNSSSTIEARRHDNMCNLSNEVADLAEDCQEKYDKVIGRLRELKRELIESSVVCGSNMVSDTPNDSFSLGDVVLPSKESRNIVDPEALCRKGRLPTKRKQSGVEKVSKKKREQKMKTLSNEKAKEVEENADDHVFGTQESVININSYPSYMGQLMWPNMKSHNMQPNIAQAGTILQISPTLCPTGTGFNHFLNNFPTSQRNMPRLLNSQVWKGQSSITSTQIWGGGQSSFLESQGQGWGRGQSSNHQSQGQG</sequence>
<name>A0ACC0NM76_RHOML</name>
<dbReference type="Proteomes" id="UP001062846">
    <property type="component" value="Chromosome 5"/>
</dbReference>
<gene>
    <name evidence="1" type="ORF">RHMOL_Rhmol05G0028500</name>
</gene>
<comment type="caution">
    <text evidence="1">The sequence shown here is derived from an EMBL/GenBank/DDBJ whole genome shotgun (WGS) entry which is preliminary data.</text>
</comment>
<accession>A0ACC0NM76</accession>
<organism evidence="1 2">
    <name type="scientific">Rhododendron molle</name>
    <name type="common">Chinese azalea</name>
    <name type="synonym">Azalea mollis</name>
    <dbReference type="NCBI Taxonomy" id="49168"/>
    <lineage>
        <taxon>Eukaryota</taxon>
        <taxon>Viridiplantae</taxon>
        <taxon>Streptophyta</taxon>
        <taxon>Embryophyta</taxon>
        <taxon>Tracheophyta</taxon>
        <taxon>Spermatophyta</taxon>
        <taxon>Magnoliopsida</taxon>
        <taxon>eudicotyledons</taxon>
        <taxon>Gunneridae</taxon>
        <taxon>Pentapetalae</taxon>
        <taxon>asterids</taxon>
        <taxon>Ericales</taxon>
        <taxon>Ericaceae</taxon>
        <taxon>Ericoideae</taxon>
        <taxon>Rhodoreae</taxon>
        <taxon>Rhododendron</taxon>
    </lineage>
</organism>